<dbReference type="EMBL" id="LK052886">
    <property type="protein sequence ID" value="CDR36642.1"/>
    <property type="molecule type" value="Genomic_DNA"/>
</dbReference>
<comment type="subcellular location">
    <subcellularLocation>
        <location evidence="2">Mitochondrion</location>
    </subcellularLocation>
</comment>
<proteinExistence type="inferred from homology"/>
<reference evidence="6" key="1">
    <citation type="journal article" date="2014" name="Genome Announc.">
        <title>Genome sequence of the yeast Cyberlindnera fabianii (Hansenula fabianii).</title>
        <authorList>
            <person name="Freel K.C."/>
            <person name="Sarilar V."/>
            <person name="Neuveglise C."/>
            <person name="Devillers H."/>
            <person name="Friedrich A."/>
            <person name="Schacherer J."/>
        </authorList>
    </citation>
    <scope>NUCLEOTIDE SEQUENCE</scope>
    <source>
        <strain evidence="6">YJS4271</strain>
    </source>
</reference>
<gene>
    <name evidence="6" type="ORF">CYFA0S_01e03246g</name>
</gene>
<comment type="function">
    <text evidence="1">Required for respiratory activity and maintenance and expression of the mitochondrial genome.</text>
</comment>
<name>A0A061AHP2_CYBFA</name>
<evidence type="ECO:0000256" key="3">
    <source>
        <dbReference type="ARBA" id="ARBA00006716"/>
    </source>
</evidence>
<evidence type="ECO:0000256" key="1">
    <source>
        <dbReference type="ARBA" id="ARBA00003548"/>
    </source>
</evidence>
<comment type="similarity">
    <text evidence="3">Belongs to the RRG8 family.</text>
</comment>
<dbReference type="InterPro" id="IPR031415">
    <property type="entry name" value="Rrg8"/>
</dbReference>
<dbReference type="GO" id="GO:0005739">
    <property type="term" value="C:mitochondrion"/>
    <property type="evidence" value="ECO:0007669"/>
    <property type="project" value="UniProtKB-SubCell"/>
</dbReference>
<dbReference type="VEuPathDB" id="FungiDB:BON22_0701"/>
<keyword evidence="5" id="KW-0496">Mitochondrion</keyword>
<evidence type="ECO:0000313" key="6">
    <source>
        <dbReference type="EMBL" id="CDR36642.1"/>
    </source>
</evidence>
<accession>A0A061AHP2</accession>
<sequence>MTRISGIRLRQYVPKAPTRQSPVLSSLRWDSPEYCLSSSSSSSSSLSSTLHTNPFARLLASPPRIDRSTRLLTLPRSLLLRYSLVQHPQTSDLWYVPLVDSTRTSVASGYAVNSKRHLRGIKGKRFASIASMELLNQTYNVTTVQNVKWNDENWYVVQALYVEELIKGLETVEILQTVEEGCVVVVLKDADDQQTSKIKVNGSVTYINLSALQVDHPSYQSFFTKLQDLASPDNRVILHQNNTSLIDSLLRFVSYMD</sequence>
<evidence type="ECO:0000256" key="5">
    <source>
        <dbReference type="ARBA" id="ARBA00023128"/>
    </source>
</evidence>
<evidence type="ECO:0000256" key="2">
    <source>
        <dbReference type="ARBA" id="ARBA00004173"/>
    </source>
</evidence>
<evidence type="ECO:0000256" key="4">
    <source>
        <dbReference type="ARBA" id="ARBA00013944"/>
    </source>
</evidence>
<dbReference type="Pfam" id="PF17068">
    <property type="entry name" value="RRG8"/>
    <property type="match status" value="1"/>
</dbReference>
<protein>
    <recommendedName>
        <fullName evidence="4">Required for respiratory growth protein 8, mitochondrial</fullName>
    </recommendedName>
</protein>
<dbReference type="AlphaFoldDB" id="A0A061AHP2"/>
<organism evidence="6">
    <name type="scientific">Cyberlindnera fabianii</name>
    <name type="common">Yeast</name>
    <name type="synonym">Hansenula fabianii</name>
    <dbReference type="NCBI Taxonomy" id="36022"/>
    <lineage>
        <taxon>Eukaryota</taxon>
        <taxon>Fungi</taxon>
        <taxon>Dikarya</taxon>
        <taxon>Ascomycota</taxon>
        <taxon>Saccharomycotina</taxon>
        <taxon>Saccharomycetes</taxon>
        <taxon>Phaffomycetales</taxon>
        <taxon>Phaffomycetaceae</taxon>
        <taxon>Cyberlindnera</taxon>
    </lineage>
</organism>